<keyword evidence="1" id="KW-0812">Transmembrane</keyword>
<dbReference type="OrthoDB" id="454313at2"/>
<evidence type="ECO:0000313" key="3">
    <source>
        <dbReference type="Proteomes" id="UP000010367"/>
    </source>
</evidence>
<dbReference type="InParanoid" id="K9TBG8"/>
<dbReference type="HOGENOM" id="CLU_049176_0_0_3"/>
<dbReference type="EMBL" id="CP003607">
    <property type="protein sequence ID" value="AFY79875.1"/>
    <property type="molecule type" value="Genomic_DNA"/>
</dbReference>
<dbReference type="STRING" id="56110.Oscil6304_0118"/>
<dbReference type="Proteomes" id="UP000010367">
    <property type="component" value="Chromosome"/>
</dbReference>
<sequence>MNNNLQLIYPTLDIFLYDLGDGLGQSETKINENRLRFWQKIYPRLTQEELQPFAEVEGLATDSVELLQKKHGIEPFESPCDGYYYPVKLGDTYALQIDCSGEQKANPQISQPLEVIKTLDKVVLEHRHNPCTIGESWVLWGKLPTEQQDAEQTAEKCSHYLSLFADFQWDKDKDLKGSGEFAGATFYELWRLPSDRSPILDNRHLVICLFHSHTDITKIQQLYPHFRHLFQFRNKIIWAYQQSRQLKSDMKQAAQVIHRIVSDLPQQVTADSLNLKLLQKYLADTLTILSTYATYLSRLEEQQHTINSNLKNYQRRLKTFAKLDPENGDRLLNCFEPFADYALEKYQPQLESDIASLSAGLRLLENAIKTIEGIIQLEQTKSDRALSETVAIATVGLGLSAITATVVSTQQPPRGDRFFMVTPPFLWSIGILSPFILWLLLRLYRPLQGGKKGILPHPEGTPPSPPLLRGGVGFDVGDVRNSEKDALKNDIND</sequence>
<proteinExistence type="predicted"/>
<dbReference type="eggNOG" id="ENOG502ZAI6">
    <property type="taxonomic scope" value="Bacteria"/>
</dbReference>
<dbReference type="AlphaFoldDB" id="K9TBG8"/>
<protein>
    <submittedName>
        <fullName evidence="2">Uncharacterized protein</fullName>
    </submittedName>
</protein>
<feature type="transmembrane region" description="Helical" evidence="1">
    <location>
        <begin position="425"/>
        <end position="444"/>
    </location>
</feature>
<dbReference type="PATRIC" id="fig|56110.3.peg.135"/>
<accession>K9TBG8</accession>
<reference evidence="2 3" key="1">
    <citation type="submission" date="2012-06" db="EMBL/GenBank/DDBJ databases">
        <title>Finished chromosome of genome of Oscillatoria acuminata PCC 6304.</title>
        <authorList>
            <consortium name="US DOE Joint Genome Institute"/>
            <person name="Gugger M."/>
            <person name="Coursin T."/>
            <person name="Rippka R."/>
            <person name="Tandeau De Marsac N."/>
            <person name="Huntemann M."/>
            <person name="Wei C.-L."/>
            <person name="Han J."/>
            <person name="Detter J.C."/>
            <person name="Han C."/>
            <person name="Tapia R."/>
            <person name="Davenport K."/>
            <person name="Daligault H."/>
            <person name="Erkkila T."/>
            <person name="Gu W."/>
            <person name="Munk A.C.C."/>
            <person name="Teshima H."/>
            <person name="Xu Y."/>
            <person name="Chain P."/>
            <person name="Chen A."/>
            <person name="Krypides N."/>
            <person name="Mavromatis K."/>
            <person name="Markowitz V."/>
            <person name="Szeto E."/>
            <person name="Ivanova N."/>
            <person name="Mikhailova N."/>
            <person name="Ovchinnikova G."/>
            <person name="Pagani I."/>
            <person name="Pati A."/>
            <person name="Goodwin L."/>
            <person name="Peters L."/>
            <person name="Pitluck S."/>
            <person name="Woyke T."/>
            <person name="Kerfeld C."/>
        </authorList>
    </citation>
    <scope>NUCLEOTIDE SEQUENCE [LARGE SCALE GENOMIC DNA]</scope>
    <source>
        <strain evidence="2 3">PCC 6304</strain>
    </source>
</reference>
<organism evidence="2 3">
    <name type="scientific">Oscillatoria acuminata PCC 6304</name>
    <dbReference type="NCBI Taxonomy" id="56110"/>
    <lineage>
        <taxon>Bacteria</taxon>
        <taxon>Bacillati</taxon>
        <taxon>Cyanobacteriota</taxon>
        <taxon>Cyanophyceae</taxon>
        <taxon>Oscillatoriophycideae</taxon>
        <taxon>Oscillatoriales</taxon>
        <taxon>Oscillatoriaceae</taxon>
        <taxon>Oscillatoria</taxon>
    </lineage>
</organism>
<dbReference type="KEGG" id="oac:Oscil6304_0118"/>
<evidence type="ECO:0000313" key="2">
    <source>
        <dbReference type="EMBL" id="AFY79875.1"/>
    </source>
</evidence>
<keyword evidence="3" id="KW-1185">Reference proteome</keyword>
<dbReference type="RefSeq" id="WP_015146525.1">
    <property type="nucleotide sequence ID" value="NC_019693.1"/>
</dbReference>
<evidence type="ECO:0000256" key="1">
    <source>
        <dbReference type="SAM" id="Phobius"/>
    </source>
</evidence>
<keyword evidence="1" id="KW-0472">Membrane</keyword>
<gene>
    <name evidence="2" type="ORF">Oscil6304_0118</name>
</gene>
<keyword evidence="1" id="KW-1133">Transmembrane helix</keyword>
<name>K9TBG8_9CYAN</name>